<dbReference type="InterPro" id="IPR050669">
    <property type="entry name" value="Hemerythrin"/>
</dbReference>
<dbReference type="GO" id="GO:0005344">
    <property type="term" value="F:oxygen carrier activity"/>
    <property type="evidence" value="ECO:0007669"/>
    <property type="project" value="UniProtKB-KW"/>
</dbReference>
<dbReference type="NCBIfam" id="TIGR02481">
    <property type="entry name" value="hemeryth_dom"/>
    <property type="match status" value="1"/>
</dbReference>
<dbReference type="InterPro" id="IPR012827">
    <property type="entry name" value="Hemerythrin_metal-bd"/>
</dbReference>
<evidence type="ECO:0000313" key="6">
    <source>
        <dbReference type="EMBL" id="DAB38985.1"/>
    </source>
</evidence>
<evidence type="ECO:0000256" key="2">
    <source>
        <dbReference type="ARBA" id="ARBA00022621"/>
    </source>
</evidence>
<evidence type="ECO:0000313" key="7">
    <source>
        <dbReference type="Proteomes" id="UP000228859"/>
    </source>
</evidence>
<proteinExistence type="inferred from homology"/>
<organism evidence="6 7">
    <name type="scientific">Sulfuricurvum kujiense</name>
    <dbReference type="NCBI Taxonomy" id="148813"/>
    <lineage>
        <taxon>Bacteria</taxon>
        <taxon>Pseudomonadati</taxon>
        <taxon>Campylobacterota</taxon>
        <taxon>Epsilonproteobacteria</taxon>
        <taxon>Campylobacterales</taxon>
        <taxon>Sulfurimonadaceae</taxon>
        <taxon>Sulfuricurvum</taxon>
    </lineage>
</organism>
<dbReference type="Proteomes" id="UP000228859">
    <property type="component" value="Unassembled WGS sequence"/>
</dbReference>
<evidence type="ECO:0000256" key="1">
    <source>
        <dbReference type="ARBA" id="ARBA00010587"/>
    </source>
</evidence>
<dbReference type="PROSITE" id="PS00550">
    <property type="entry name" value="HEMERYTHRINS"/>
    <property type="match status" value="1"/>
</dbReference>
<dbReference type="AlphaFoldDB" id="A0A2D3WGF8"/>
<dbReference type="InterPro" id="IPR016131">
    <property type="entry name" value="Haemerythrin_Fe_BS"/>
</dbReference>
<keyword evidence="2" id="KW-0813">Transport</keyword>
<dbReference type="InterPro" id="IPR012312">
    <property type="entry name" value="Hemerythrin-like"/>
</dbReference>
<keyword evidence="3" id="KW-0479">Metal-binding</keyword>
<dbReference type="RefSeq" id="WP_294896714.1">
    <property type="nucleotide sequence ID" value="NZ_DLUI01000048.1"/>
</dbReference>
<evidence type="ECO:0000259" key="5">
    <source>
        <dbReference type="Pfam" id="PF01814"/>
    </source>
</evidence>
<keyword evidence="4" id="KW-0408">Iron</keyword>
<dbReference type="InterPro" id="IPR035938">
    <property type="entry name" value="Hemerythrin-like_sf"/>
</dbReference>
<dbReference type="CDD" id="cd12107">
    <property type="entry name" value="Hemerythrin"/>
    <property type="match status" value="1"/>
</dbReference>
<dbReference type="PANTHER" id="PTHR37164">
    <property type="entry name" value="BACTERIOHEMERYTHRIN"/>
    <property type="match status" value="1"/>
</dbReference>
<keyword evidence="2" id="KW-0561">Oxygen transport</keyword>
<comment type="similarity">
    <text evidence="1">Belongs to the hemerythrin family.</text>
</comment>
<reference evidence="6 7" key="1">
    <citation type="journal article" date="2017" name="Front. Microbiol.">
        <title>Comparative Genomic Analysis of the Class Epsilonproteobacteria and Proposed Reclassification to Epsilonbacteraeota (phyl. nov.).</title>
        <authorList>
            <person name="Waite D.W."/>
            <person name="Vanwonterghem I."/>
            <person name="Rinke C."/>
            <person name="Parks D.H."/>
            <person name="Zhang Y."/>
            <person name="Takai K."/>
            <person name="Sievert S.M."/>
            <person name="Simon J."/>
            <person name="Campbell B.J."/>
            <person name="Hanson T.E."/>
            <person name="Woyke T."/>
            <person name="Klotz M.G."/>
            <person name="Hugenholtz P."/>
        </authorList>
    </citation>
    <scope>NUCLEOTIDE SEQUENCE [LARGE SCALE GENOMIC DNA]</scope>
    <source>
        <strain evidence="6">UBA12443</strain>
    </source>
</reference>
<dbReference type="SUPFAM" id="SSF47188">
    <property type="entry name" value="Hemerythrin-like"/>
    <property type="match status" value="1"/>
</dbReference>
<comment type="caution">
    <text evidence="6">The sequence shown here is derived from an EMBL/GenBank/DDBJ whole genome shotgun (WGS) entry which is preliminary data.</text>
</comment>
<dbReference type="Pfam" id="PF01814">
    <property type="entry name" value="Hemerythrin"/>
    <property type="match status" value="1"/>
</dbReference>
<dbReference type="Gene3D" id="1.20.120.50">
    <property type="entry name" value="Hemerythrin-like"/>
    <property type="match status" value="1"/>
</dbReference>
<protein>
    <submittedName>
        <fullName evidence="6">Non-heme iron protein, hemerythrin family</fullName>
    </submittedName>
</protein>
<evidence type="ECO:0000256" key="3">
    <source>
        <dbReference type="ARBA" id="ARBA00022723"/>
    </source>
</evidence>
<dbReference type="PANTHER" id="PTHR37164:SF1">
    <property type="entry name" value="BACTERIOHEMERYTHRIN"/>
    <property type="match status" value="1"/>
</dbReference>
<dbReference type="EMBL" id="DLUI01000048">
    <property type="protein sequence ID" value="DAB38985.1"/>
    <property type="molecule type" value="Genomic_DNA"/>
</dbReference>
<name>A0A2D3WGF8_9BACT</name>
<dbReference type="GO" id="GO:0046872">
    <property type="term" value="F:metal ion binding"/>
    <property type="evidence" value="ECO:0007669"/>
    <property type="project" value="UniProtKB-KW"/>
</dbReference>
<feature type="domain" description="Hemerythrin-like" evidence="5">
    <location>
        <begin position="14"/>
        <end position="125"/>
    </location>
</feature>
<sequence length="144" mass="16813">MATGLEWSEEYRLGISGIDAQHEHLFEIVGRIAALDALTSTKEELKAILGELNSYMSEHFRDEEIYMRRIGFPAYEYHRNLHHEIIEFVNQSITTSPTLAMIRTKLKFIIKKALIDHIVTEDMKYKLYAETLKDYVDECTVELD</sequence>
<accession>A0A2D3WGF8</accession>
<evidence type="ECO:0000256" key="4">
    <source>
        <dbReference type="ARBA" id="ARBA00023004"/>
    </source>
</evidence>
<gene>
    <name evidence="6" type="ORF">CFH83_03175</name>
</gene>